<evidence type="ECO:0000256" key="2">
    <source>
        <dbReference type="ARBA" id="ARBA00022475"/>
    </source>
</evidence>
<accession>A0A699LES7</accession>
<comment type="caution">
    <text evidence="8">The sequence shown here is derived from an EMBL/GenBank/DDBJ whole genome shotgun (WGS) entry which is preliminary data.</text>
</comment>
<evidence type="ECO:0000256" key="5">
    <source>
        <dbReference type="ARBA" id="ARBA00023136"/>
    </source>
</evidence>
<feature type="transmembrane region" description="Helical" evidence="7">
    <location>
        <begin position="325"/>
        <end position="344"/>
    </location>
</feature>
<evidence type="ECO:0000313" key="8">
    <source>
        <dbReference type="EMBL" id="GFB31054.1"/>
    </source>
</evidence>
<evidence type="ECO:0000256" key="4">
    <source>
        <dbReference type="ARBA" id="ARBA00022989"/>
    </source>
</evidence>
<feature type="transmembrane region" description="Helical" evidence="7">
    <location>
        <begin position="283"/>
        <end position="305"/>
    </location>
</feature>
<evidence type="ECO:0000256" key="3">
    <source>
        <dbReference type="ARBA" id="ARBA00022692"/>
    </source>
</evidence>
<proteinExistence type="predicted"/>
<dbReference type="GO" id="GO:0005886">
    <property type="term" value="C:plasma membrane"/>
    <property type="evidence" value="ECO:0007669"/>
    <property type="project" value="UniProtKB-SubCell"/>
</dbReference>
<dbReference type="InterPro" id="IPR001123">
    <property type="entry name" value="LeuE-type"/>
</dbReference>
<comment type="subcellular location">
    <subcellularLocation>
        <location evidence="1">Cell membrane</location>
        <topology evidence="1">Multi-pass membrane protein</topology>
    </subcellularLocation>
</comment>
<name>A0A699LES7_TANCI</name>
<evidence type="ECO:0008006" key="9">
    <source>
        <dbReference type="Google" id="ProtNLM"/>
    </source>
</evidence>
<keyword evidence="3 7" id="KW-0812">Transmembrane</keyword>
<dbReference type="GO" id="GO:0033228">
    <property type="term" value="P:cysteine export across plasma membrane"/>
    <property type="evidence" value="ECO:0007669"/>
    <property type="project" value="TreeGrafter"/>
</dbReference>
<gene>
    <name evidence="8" type="ORF">Tci_703025</name>
</gene>
<dbReference type="PANTHER" id="PTHR30086:SF20">
    <property type="entry name" value="ARGININE EXPORTER PROTEIN ARGO-RELATED"/>
    <property type="match status" value="1"/>
</dbReference>
<organism evidence="8">
    <name type="scientific">Tanacetum cinerariifolium</name>
    <name type="common">Dalmatian daisy</name>
    <name type="synonym">Chrysanthemum cinerariifolium</name>
    <dbReference type="NCBI Taxonomy" id="118510"/>
    <lineage>
        <taxon>Eukaryota</taxon>
        <taxon>Viridiplantae</taxon>
        <taxon>Streptophyta</taxon>
        <taxon>Embryophyta</taxon>
        <taxon>Tracheophyta</taxon>
        <taxon>Spermatophyta</taxon>
        <taxon>Magnoliopsida</taxon>
        <taxon>eudicotyledons</taxon>
        <taxon>Gunneridae</taxon>
        <taxon>Pentapetalae</taxon>
        <taxon>asterids</taxon>
        <taxon>campanulids</taxon>
        <taxon>Asterales</taxon>
        <taxon>Asteraceae</taxon>
        <taxon>Asteroideae</taxon>
        <taxon>Anthemideae</taxon>
        <taxon>Anthemidinae</taxon>
        <taxon>Tanacetum</taxon>
    </lineage>
</organism>
<feature type="transmembrane region" description="Helical" evidence="7">
    <location>
        <begin position="356"/>
        <end position="374"/>
    </location>
</feature>
<dbReference type="Pfam" id="PF01810">
    <property type="entry name" value="LysE"/>
    <property type="match status" value="1"/>
</dbReference>
<evidence type="ECO:0000256" key="7">
    <source>
        <dbReference type="SAM" id="Phobius"/>
    </source>
</evidence>
<keyword evidence="5 7" id="KW-0472">Membrane</keyword>
<keyword evidence="4 7" id="KW-1133">Transmembrane helix</keyword>
<evidence type="ECO:0000256" key="6">
    <source>
        <dbReference type="SAM" id="MobiDB-lite"/>
    </source>
</evidence>
<dbReference type="EMBL" id="BKCJ010598993">
    <property type="protein sequence ID" value="GFB31054.1"/>
    <property type="molecule type" value="Genomic_DNA"/>
</dbReference>
<dbReference type="AlphaFoldDB" id="A0A699LES7"/>
<keyword evidence="2" id="KW-1003">Cell membrane</keyword>
<feature type="transmembrane region" description="Helical" evidence="7">
    <location>
        <begin position="460"/>
        <end position="478"/>
    </location>
</feature>
<reference evidence="8" key="1">
    <citation type="journal article" date="2019" name="Sci. Rep.">
        <title>Draft genome of Tanacetum cinerariifolium, the natural source of mosquito coil.</title>
        <authorList>
            <person name="Yamashiro T."/>
            <person name="Shiraishi A."/>
            <person name="Satake H."/>
            <person name="Nakayama K."/>
        </authorList>
    </citation>
    <scope>NUCLEOTIDE SEQUENCE</scope>
</reference>
<dbReference type="GO" id="GO:0015171">
    <property type="term" value="F:amino acid transmembrane transporter activity"/>
    <property type="evidence" value="ECO:0007669"/>
    <property type="project" value="TreeGrafter"/>
</dbReference>
<dbReference type="PANTHER" id="PTHR30086">
    <property type="entry name" value="ARGININE EXPORTER PROTEIN ARGO"/>
    <property type="match status" value="1"/>
</dbReference>
<feature type="transmembrane region" description="Helical" evidence="7">
    <location>
        <begin position="422"/>
        <end position="448"/>
    </location>
</feature>
<feature type="region of interest" description="Disordered" evidence="6">
    <location>
        <begin position="256"/>
        <end position="276"/>
    </location>
</feature>
<protein>
    <recommendedName>
        <fullName evidence="9">LysE family translocator</fullName>
    </recommendedName>
</protein>
<evidence type="ECO:0000256" key="1">
    <source>
        <dbReference type="ARBA" id="ARBA00004651"/>
    </source>
</evidence>
<sequence length="479" mass="51730">MGQPGAWLAPVLRHRRGTGPDHPADAPVVTGKPALAVDSRPGRGGQGHRDISYAVQRLPPPGTGGADLADRAGILLQRDFFHLRVGADRVLSGAVRLDRLVRTAAGAGQFLRAVIARPLVRRRRAAGADQPDLCSFRGFTDDHRLPVRAGHSGRDAASHRLDGDFLLRLGRGEFGVPDGGRNLPPGDPRPGDCRVLCLWYSAGRHRRAHAVRAIDRHPRTRAGVFRLSHRCGVDVAGGGGAGDMGRGFRRQIPRRSRQTVVPGPRLTPRPKTRDRGWKRTAKAAMNLMISMAAFALAASISPGPVNVVALSCGAQFGLMPTLRHVLGATVGFVVLLMFTGFGLHEVLQRYPLLTELIRWAGVAFLLYLAVKLAMDDGELDLGKPVRQPSFLHGAAMQWLNPKAWLAAVAGMGAFVADGEARLISLFALIYFIVCYLSVACWAYAGAFLGPYLRSARRIRVFNRSMAALLAGCAVSLFYV</sequence>